<dbReference type="Gene3D" id="3.40.50.2300">
    <property type="match status" value="2"/>
</dbReference>
<dbReference type="Gene3D" id="3.40.190.10">
    <property type="entry name" value="Periplasmic binding protein-like II"/>
    <property type="match status" value="1"/>
</dbReference>
<dbReference type="InterPro" id="IPR028082">
    <property type="entry name" value="Peripla_BP_I"/>
</dbReference>
<keyword evidence="2" id="KW-0813">Transport</keyword>
<feature type="domain" description="Ionotropic glutamate receptor L-glutamate and glycine-binding" evidence="16">
    <location>
        <begin position="440"/>
        <end position="509"/>
    </location>
</feature>
<dbReference type="WBParaSite" id="MCU_008819-RB">
    <property type="protein sequence ID" value="MCU_008819-RB"/>
    <property type="gene ID" value="MCU_008819"/>
</dbReference>
<evidence type="ECO:0000256" key="7">
    <source>
        <dbReference type="ARBA" id="ARBA00023136"/>
    </source>
</evidence>
<dbReference type="SMART" id="SM00918">
    <property type="entry name" value="Lig_chan-Glu_bd"/>
    <property type="match status" value="1"/>
</dbReference>
<evidence type="ECO:0000256" key="5">
    <source>
        <dbReference type="ARBA" id="ARBA00023018"/>
    </source>
</evidence>
<dbReference type="GO" id="GO:0015276">
    <property type="term" value="F:ligand-gated monoatomic ion channel activity"/>
    <property type="evidence" value="ECO:0007669"/>
    <property type="project" value="InterPro"/>
</dbReference>
<dbReference type="PANTHER" id="PTHR18966">
    <property type="entry name" value="IONOTROPIC GLUTAMATE RECEPTOR"/>
    <property type="match status" value="1"/>
</dbReference>
<evidence type="ECO:0000256" key="8">
    <source>
        <dbReference type="ARBA" id="ARBA00023170"/>
    </source>
</evidence>
<dbReference type="SUPFAM" id="SSF53850">
    <property type="entry name" value="Periplasmic binding protein-like II"/>
    <property type="match status" value="1"/>
</dbReference>
<keyword evidence="7" id="KW-0472">Membrane</keyword>
<proteinExistence type="predicted"/>
<evidence type="ECO:0000313" key="17">
    <source>
        <dbReference type="WBParaSite" id="MCU_008819-RB"/>
    </source>
</evidence>
<feature type="chain" id="PRO_5024279390" evidence="14">
    <location>
        <begin position="20"/>
        <end position="576"/>
    </location>
</feature>
<keyword evidence="9" id="KW-0325">Glycoprotein</keyword>
<evidence type="ECO:0000256" key="10">
    <source>
        <dbReference type="ARBA" id="ARBA00023257"/>
    </source>
</evidence>
<sequence>MQMALMGMLLLATICSISAESIQLNVGIILEGTHAGQETALRKGVQRANQNLAELRLHAPLKITLHPILKRIEEGSAFAASEAACELVAENVVAIFGPDSKAASGPAQWISQQYSIPYFLAQGDLDTDETLFNFTVNLHPHFEDVGEALVDFIQGTQGWEELGLIYAHDDNLIKYKSLFSKFSRKLTVRKWDGADQRHKYIIKYFRRTRSQNKFVVDIPRTETEGFLRLIAEYNMTDQYYSYVFTDWDTQFLDPKAFVVDKGANFSALSLLPLMGFNYQMTEDTHRPFSQSPAFLPSRGASSSTARSSLTYYFLISDTLNLLSIGISRLAESRTIEPPSGLSCKAAGNWSLGPHLLSAIKSVKGNDAEGSTGLVEFGSEGRRKNVNITILEMGKDGFLEYGYWNRKDKLVVTKDFSKTKSEIQKELKGQTLRVATIEEIPFMMYKGPSGHVKSSDPKDWHGFCIDLLNECASALEFNYTVHPVADGNYGTATKVNGEVVWDGIIGQLQFRKADLAVAMLTINLERERVIDFTTPFMNLGVSIIFKKPEQNEPDLFSFLRPLSPAAPTSSQKPRRPG</sequence>
<dbReference type="InterPro" id="IPR001320">
    <property type="entry name" value="Iontro_rcpt_C"/>
</dbReference>
<organism evidence="17">
    <name type="scientific">Mesocestoides corti</name>
    <name type="common">Flatworm</name>
    <dbReference type="NCBI Taxonomy" id="53468"/>
    <lineage>
        <taxon>Eukaryota</taxon>
        <taxon>Metazoa</taxon>
        <taxon>Spiralia</taxon>
        <taxon>Lophotrochozoa</taxon>
        <taxon>Platyhelminthes</taxon>
        <taxon>Cestoda</taxon>
        <taxon>Eucestoda</taxon>
        <taxon>Cyclophyllidea</taxon>
        <taxon>Mesocestoididae</taxon>
        <taxon>Mesocestoides</taxon>
    </lineage>
</organism>
<keyword evidence="10" id="KW-0628">Postsynaptic cell membrane</keyword>
<name>A0A5K3FIN3_MESCO</name>
<reference evidence="17" key="1">
    <citation type="submission" date="2019-11" db="UniProtKB">
        <authorList>
            <consortium name="WormBaseParasite"/>
        </authorList>
    </citation>
    <scope>IDENTIFICATION</scope>
</reference>
<evidence type="ECO:0000256" key="2">
    <source>
        <dbReference type="ARBA" id="ARBA00022448"/>
    </source>
</evidence>
<evidence type="ECO:0000256" key="11">
    <source>
        <dbReference type="ARBA" id="ARBA00023286"/>
    </source>
</evidence>
<dbReference type="FunFam" id="3.40.190.10:FF:000024">
    <property type="entry name" value="Glutamate receptor, ionotropic, delta 1"/>
    <property type="match status" value="1"/>
</dbReference>
<evidence type="ECO:0000256" key="12">
    <source>
        <dbReference type="ARBA" id="ARBA00023303"/>
    </source>
</evidence>
<evidence type="ECO:0000256" key="13">
    <source>
        <dbReference type="ARBA" id="ARBA00034100"/>
    </source>
</evidence>
<keyword evidence="4" id="KW-1133">Transmembrane helix</keyword>
<evidence type="ECO:0000256" key="6">
    <source>
        <dbReference type="ARBA" id="ARBA00023065"/>
    </source>
</evidence>
<dbReference type="GO" id="GO:0045211">
    <property type="term" value="C:postsynaptic membrane"/>
    <property type="evidence" value="ECO:0007669"/>
    <property type="project" value="UniProtKB-SubCell"/>
</dbReference>
<keyword evidence="14" id="KW-0732">Signal</keyword>
<keyword evidence="12" id="KW-0407">Ion channel</keyword>
<dbReference type="Pfam" id="PF01094">
    <property type="entry name" value="ANF_receptor"/>
    <property type="match status" value="1"/>
</dbReference>
<evidence type="ECO:0000256" key="1">
    <source>
        <dbReference type="ARBA" id="ARBA00004141"/>
    </source>
</evidence>
<comment type="subcellular location">
    <subcellularLocation>
        <location evidence="1">Membrane</location>
        <topology evidence="1">Multi-pass membrane protein</topology>
    </subcellularLocation>
    <subcellularLocation>
        <location evidence="13">Postsynaptic cell membrane</location>
    </subcellularLocation>
</comment>
<evidence type="ECO:0000256" key="14">
    <source>
        <dbReference type="SAM" id="SignalP"/>
    </source>
</evidence>
<dbReference type="InterPro" id="IPR015683">
    <property type="entry name" value="Ionotropic_Glu_rcpt"/>
</dbReference>
<keyword evidence="6" id="KW-0406">Ion transport</keyword>
<keyword evidence="11" id="KW-1071">Ligand-gated ion channel</keyword>
<accession>A0A5K3FIN3</accession>
<dbReference type="SMART" id="SM00079">
    <property type="entry name" value="PBPe"/>
    <property type="match status" value="1"/>
</dbReference>
<dbReference type="InterPro" id="IPR001828">
    <property type="entry name" value="ANF_lig-bd_rcpt"/>
</dbReference>
<dbReference type="AlphaFoldDB" id="A0A5K3FIN3"/>
<keyword evidence="8" id="KW-0675">Receptor</keyword>
<feature type="domain" description="Ionotropic glutamate receptor C-terminal" evidence="15">
    <location>
        <begin position="430"/>
        <end position="576"/>
    </location>
</feature>
<dbReference type="Pfam" id="PF10613">
    <property type="entry name" value="Lig_chan-Glu_bd"/>
    <property type="match status" value="1"/>
</dbReference>
<evidence type="ECO:0000259" key="15">
    <source>
        <dbReference type="SMART" id="SM00079"/>
    </source>
</evidence>
<dbReference type="SUPFAM" id="SSF53822">
    <property type="entry name" value="Periplasmic binding protein-like I"/>
    <property type="match status" value="1"/>
</dbReference>
<protein>
    <submittedName>
        <fullName evidence="17">Lig_chan-Glu_bd domain-containing protein</fullName>
    </submittedName>
</protein>
<dbReference type="InterPro" id="IPR019594">
    <property type="entry name" value="Glu/Gly-bd"/>
</dbReference>
<keyword evidence="5" id="KW-0770">Synapse</keyword>
<feature type="signal peptide" evidence="14">
    <location>
        <begin position="1"/>
        <end position="19"/>
    </location>
</feature>
<keyword evidence="3" id="KW-0812">Transmembrane</keyword>
<evidence type="ECO:0000256" key="4">
    <source>
        <dbReference type="ARBA" id="ARBA00022989"/>
    </source>
</evidence>
<evidence type="ECO:0000256" key="9">
    <source>
        <dbReference type="ARBA" id="ARBA00023180"/>
    </source>
</evidence>
<evidence type="ECO:0000259" key="16">
    <source>
        <dbReference type="SMART" id="SM00918"/>
    </source>
</evidence>
<evidence type="ECO:0000256" key="3">
    <source>
        <dbReference type="ARBA" id="ARBA00022692"/>
    </source>
</evidence>